<dbReference type="InterPro" id="IPR036259">
    <property type="entry name" value="MFS_trans_sf"/>
</dbReference>
<dbReference type="InterPro" id="IPR020846">
    <property type="entry name" value="MFS_dom"/>
</dbReference>
<dbReference type="HOGENOM" id="CLU_000960_28_0_11"/>
<keyword evidence="11" id="KW-1185">Reference proteome</keyword>
<evidence type="ECO:0000256" key="6">
    <source>
        <dbReference type="ARBA" id="ARBA00022989"/>
    </source>
</evidence>
<dbReference type="OrthoDB" id="5168668at2"/>
<feature type="transmembrane region" description="Helical" evidence="8">
    <location>
        <begin position="402"/>
        <end position="422"/>
    </location>
</feature>
<dbReference type="PRINTS" id="PR01036">
    <property type="entry name" value="TCRTETB"/>
</dbReference>
<dbReference type="PROSITE" id="PS50850">
    <property type="entry name" value="MFS"/>
    <property type="match status" value="1"/>
</dbReference>
<evidence type="ECO:0000313" key="10">
    <source>
        <dbReference type="EMBL" id="AHH97074.1"/>
    </source>
</evidence>
<evidence type="ECO:0000256" key="5">
    <source>
        <dbReference type="ARBA" id="ARBA00022692"/>
    </source>
</evidence>
<accession>W5WFX0</accession>
<feature type="transmembrane region" description="Helical" evidence="8">
    <location>
        <begin position="139"/>
        <end position="158"/>
    </location>
</feature>
<evidence type="ECO:0000256" key="4">
    <source>
        <dbReference type="ARBA" id="ARBA00022475"/>
    </source>
</evidence>
<feature type="transmembrane region" description="Helical" evidence="8">
    <location>
        <begin position="199"/>
        <end position="217"/>
    </location>
</feature>
<comment type="similarity">
    <text evidence="2">Belongs to the major facilitator superfamily. EmrB family.</text>
</comment>
<dbReference type="GO" id="GO:0022857">
    <property type="term" value="F:transmembrane transporter activity"/>
    <property type="evidence" value="ECO:0007669"/>
    <property type="project" value="InterPro"/>
</dbReference>
<feature type="transmembrane region" description="Helical" evidence="8">
    <location>
        <begin position="331"/>
        <end position="349"/>
    </location>
</feature>
<dbReference type="EMBL" id="CP007155">
    <property type="protein sequence ID" value="AHH97074.1"/>
    <property type="molecule type" value="Genomic_DNA"/>
</dbReference>
<dbReference type="KEGG" id="kal:KALB_3710"/>
<dbReference type="STRING" id="1449976.KALB_3710"/>
<feature type="transmembrane region" description="Helical" evidence="8">
    <location>
        <begin position="103"/>
        <end position="127"/>
    </location>
</feature>
<dbReference type="PANTHER" id="PTHR42718">
    <property type="entry name" value="MAJOR FACILITATOR SUPERFAMILY MULTIDRUG TRANSPORTER MFSC"/>
    <property type="match status" value="1"/>
</dbReference>
<dbReference type="Proteomes" id="UP000019225">
    <property type="component" value="Chromosome"/>
</dbReference>
<feature type="transmembrane region" description="Helical" evidence="8">
    <location>
        <begin position="296"/>
        <end position="319"/>
    </location>
</feature>
<dbReference type="PATRIC" id="fig|1449976.3.peg.3735"/>
<protein>
    <submittedName>
        <fullName evidence="10">Drug resistance transporter, EmrB/QacA subfamily</fullName>
    </submittedName>
</protein>
<dbReference type="Pfam" id="PF07690">
    <property type="entry name" value="MFS_1"/>
    <property type="match status" value="1"/>
</dbReference>
<feature type="transmembrane region" description="Helical" evidence="8">
    <location>
        <begin position="78"/>
        <end position="97"/>
    </location>
</feature>
<evidence type="ECO:0000256" key="2">
    <source>
        <dbReference type="ARBA" id="ARBA00008537"/>
    </source>
</evidence>
<evidence type="ECO:0000256" key="8">
    <source>
        <dbReference type="SAM" id="Phobius"/>
    </source>
</evidence>
<sequence>MVSGRVSPKVVVGVVYVSALFMTILDSTVVNVTLSKMAAEFGVAPVDAHSVVIGYLLSLAVFLPASGWFGDRWGSKRVFLVALAVFVGASVLCGLAANLPQLVLFRVVQGAGGGLLTPVGLAMMLRAFPPAERARASRLLSLPTIFAPASGPVIGGLLADRLSWRWVFFINIPLGVLAFAFGAFMLTERREPEAGRFDLPGFVLTGLGLGASMYALSQGPISGWSSPDVLATGLGGLALLVLLVLVELRSAEPMLRLRLFGSRLFRSNSLVIFLATAGFLGTLYLMPLFLQNVRGASALSSGLTTFPEALGVLCSVQVVGRIYPRVGPRRLQLFGLTGVGLTISLLGTVDLGTEQWLIAAMMFGVGVFMGWVFLPTQTAAFAAVPVEQLGRSAALFNTVRQLGSAIGVALLSAVVTVFGPVPDSDSGLIAYHAGFFTAATLALLAAAAALTVRDVDAAATLRQPTGESRPAAREPR</sequence>
<feature type="transmembrane region" description="Helical" evidence="8">
    <location>
        <begin position="355"/>
        <end position="374"/>
    </location>
</feature>
<evidence type="ECO:0000256" key="7">
    <source>
        <dbReference type="ARBA" id="ARBA00023136"/>
    </source>
</evidence>
<reference evidence="10 11" key="1">
    <citation type="journal article" date="2014" name="BMC Genomics">
        <title>Complete genome sequence of producer of the glycopeptide antibiotic Aculeximycin Kutzneria albida DSM 43870T, a representative of minor genus of Pseudonocardiaceae.</title>
        <authorList>
            <person name="Rebets Y."/>
            <person name="Tokovenko B."/>
            <person name="Lushchyk I."/>
            <person name="Ruckert C."/>
            <person name="Zaburannyi N."/>
            <person name="Bechthold A."/>
            <person name="Kalinowski J."/>
            <person name="Luzhetskyy A."/>
        </authorList>
    </citation>
    <scope>NUCLEOTIDE SEQUENCE [LARGE SCALE GENOMIC DNA]</scope>
    <source>
        <strain evidence="10">DSM 43870</strain>
    </source>
</reference>
<proteinExistence type="inferred from homology"/>
<evidence type="ECO:0000256" key="1">
    <source>
        <dbReference type="ARBA" id="ARBA00004651"/>
    </source>
</evidence>
<dbReference type="Gene3D" id="1.20.1250.20">
    <property type="entry name" value="MFS general substrate transporter like domains"/>
    <property type="match status" value="1"/>
</dbReference>
<comment type="subcellular location">
    <subcellularLocation>
        <location evidence="1">Cell membrane</location>
        <topology evidence="1">Multi-pass membrane protein</topology>
    </subcellularLocation>
</comment>
<dbReference type="InterPro" id="IPR011701">
    <property type="entry name" value="MFS"/>
</dbReference>
<dbReference type="CDD" id="cd17503">
    <property type="entry name" value="MFS_LmrB_MDR_like"/>
    <property type="match status" value="1"/>
</dbReference>
<evidence type="ECO:0000259" key="9">
    <source>
        <dbReference type="PROSITE" id="PS50850"/>
    </source>
</evidence>
<dbReference type="PANTHER" id="PTHR42718:SF9">
    <property type="entry name" value="MAJOR FACILITATOR SUPERFAMILY MULTIDRUG TRANSPORTER MFSC"/>
    <property type="match status" value="1"/>
</dbReference>
<dbReference type="SUPFAM" id="SSF103473">
    <property type="entry name" value="MFS general substrate transporter"/>
    <property type="match status" value="1"/>
</dbReference>
<dbReference type="Gene3D" id="1.20.1720.10">
    <property type="entry name" value="Multidrug resistance protein D"/>
    <property type="match status" value="1"/>
</dbReference>
<gene>
    <name evidence="10" type="ORF">KALB_3710</name>
</gene>
<name>W5WFX0_9PSEU</name>
<feature type="transmembrane region" description="Helical" evidence="8">
    <location>
        <begin position="52"/>
        <end position="71"/>
    </location>
</feature>
<feature type="transmembrane region" description="Helical" evidence="8">
    <location>
        <begin position="428"/>
        <end position="452"/>
    </location>
</feature>
<keyword evidence="5 8" id="KW-0812">Transmembrane</keyword>
<dbReference type="NCBIfam" id="TIGR00711">
    <property type="entry name" value="efflux_EmrB"/>
    <property type="match status" value="1"/>
</dbReference>
<feature type="transmembrane region" description="Helical" evidence="8">
    <location>
        <begin position="12"/>
        <end position="32"/>
    </location>
</feature>
<evidence type="ECO:0000256" key="3">
    <source>
        <dbReference type="ARBA" id="ARBA00022448"/>
    </source>
</evidence>
<keyword evidence="6 8" id="KW-1133">Transmembrane helix</keyword>
<dbReference type="eggNOG" id="COG2814">
    <property type="taxonomic scope" value="Bacteria"/>
</dbReference>
<evidence type="ECO:0000313" key="11">
    <source>
        <dbReference type="Proteomes" id="UP000019225"/>
    </source>
</evidence>
<dbReference type="AlphaFoldDB" id="W5WFX0"/>
<dbReference type="InterPro" id="IPR004638">
    <property type="entry name" value="EmrB-like"/>
</dbReference>
<feature type="domain" description="Major facilitator superfamily (MFS) profile" evidence="9">
    <location>
        <begin position="12"/>
        <end position="457"/>
    </location>
</feature>
<keyword evidence="4" id="KW-1003">Cell membrane</keyword>
<feature type="transmembrane region" description="Helical" evidence="8">
    <location>
        <begin position="164"/>
        <end position="187"/>
    </location>
</feature>
<feature type="transmembrane region" description="Helical" evidence="8">
    <location>
        <begin position="269"/>
        <end position="290"/>
    </location>
</feature>
<organism evidence="10 11">
    <name type="scientific">Kutzneria albida DSM 43870</name>
    <dbReference type="NCBI Taxonomy" id="1449976"/>
    <lineage>
        <taxon>Bacteria</taxon>
        <taxon>Bacillati</taxon>
        <taxon>Actinomycetota</taxon>
        <taxon>Actinomycetes</taxon>
        <taxon>Pseudonocardiales</taxon>
        <taxon>Pseudonocardiaceae</taxon>
        <taxon>Kutzneria</taxon>
    </lineage>
</organism>
<keyword evidence="7 8" id="KW-0472">Membrane</keyword>
<keyword evidence="3" id="KW-0813">Transport</keyword>
<feature type="transmembrane region" description="Helical" evidence="8">
    <location>
        <begin position="229"/>
        <end position="248"/>
    </location>
</feature>
<dbReference type="GO" id="GO:0005886">
    <property type="term" value="C:plasma membrane"/>
    <property type="evidence" value="ECO:0007669"/>
    <property type="project" value="UniProtKB-SubCell"/>
</dbReference>